<name>A0A438B6A7_9NOCA</name>
<keyword evidence="3" id="KW-1185">Reference proteome</keyword>
<feature type="compositionally biased region" description="Low complexity" evidence="1">
    <location>
        <begin position="70"/>
        <end position="88"/>
    </location>
</feature>
<dbReference type="Pfam" id="PF00805">
    <property type="entry name" value="Pentapeptide"/>
    <property type="match status" value="1"/>
</dbReference>
<gene>
    <name evidence="2" type="ORF">EF834_03475</name>
</gene>
<evidence type="ECO:0008006" key="4">
    <source>
        <dbReference type="Google" id="ProtNLM"/>
    </source>
</evidence>
<dbReference type="EMBL" id="RKLN01000001">
    <property type="protein sequence ID" value="RVW06483.1"/>
    <property type="molecule type" value="Genomic_DNA"/>
</dbReference>
<reference evidence="2 3" key="1">
    <citation type="submission" date="2018-11" db="EMBL/GenBank/DDBJ databases">
        <title>Rhodococcus spongicola sp. nov. and Rhodococcus xishaensis sp. nov. from marine sponges.</title>
        <authorList>
            <person name="Li L."/>
            <person name="Lin H.W."/>
        </authorList>
    </citation>
    <scope>NUCLEOTIDE SEQUENCE [LARGE SCALE GENOMIC DNA]</scope>
    <source>
        <strain evidence="2 3">LHW50502</strain>
    </source>
</reference>
<accession>A0A438B6A7</accession>
<comment type="caution">
    <text evidence="2">The sequence shown here is derived from an EMBL/GenBank/DDBJ whole genome shotgun (WGS) entry which is preliminary data.</text>
</comment>
<dbReference type="Proteomes" id="UP000284333">
    <property type="component" value="Unassembled WGS sequence"/>
</dbReference>
<organism evidence="2 3">
    <name type="scientific">Rhodococcus spongiicola</name>
    <dbReference type="NCBI Taxonomy" id="2487352"/>
    <lineage>
        <taxon>Bacteria</taxon>
        <taxon>Bacillati</taxon>
        <taxon>Actinomycetota</taxon>
        <taxon>Actinomycetes</taxon>
        <taxon>Mycobacteriales</taxon>
        <taxon>Nocardiaceae</taxon>
        <taxon>Rhodococcus</taxon>
    </lineage>
</organism>
<feature type="region of interest" description="Disordered" evidence="1">
    <location>
        <begin position="65"/>
        <end position="108"/>
    </location>
</feature>
<feature type="compositionally biased region" description="Polar residues" evidence="1">
    <location>
        <begin position="89"/>
        <end position="108"/>
    </location>
</feature>
<sequence>MRTGTRSGARWSTSAGWFCGSAPSASTGWPSCPGRRSHRRIPHFSGAHFSGAHFSGAHFSGAHFSGAHFSGPSRPRSDSSTPRTRSVSACVQPSGLVTATQPSRMVVP</sequence>
<dbReference type="AlphaFoldDB" id="A0A438B6A7"/>
<evidence type="ECO:0000313" key="2">
    <source>
        <dbReference type="EMBL" id="RVW06483.1"/>
    </source>
</evidence>
<evidence type="ECO:0000256" key="1">
    <source>
        <dbReference type="SAM" id="MobiDB-lite"/>
    </source>
</evidence>
<evidence type="ECO:0000313" key="3">
    <source>
        <dbReference type="Proteomes" id="UP000284333"/>
    </source>
</evidence>
<dbReference type="Gene3D" id="2.160.20.80">
    <property type="entry name" value="E3 ubiquitin-protein ligase SopA"/>
    <property type="match status" value="1"/>
</dbReference>
<dbReference type="InterPro" id="IPR001646">
    <property type="entry name" value="5peptide_repeat"/>
</dbReference>
<dbReference type="SUPFAM" id="SSF141571">
    <property type="entry name" value="Pentapeptide repeat-like"/>
    <property type="match status" value="1"/>
</dbReference>
<proteinExistence type="predicted"/>
<protein>
    <recommendedName>
        <fullName evidence="4">Pentapeptide repeat-containing protein</fullName>
    </recommendedName>
</protein>